<dbReference type="AlphaFoldDB" id="A0A4R6S7J0"/>
<evidence type="ECO:0000313" key="1">
    <source>
        <dbReference type="EMBL" id="TDP95373.1"/>
    </source>
</evidence>
<dbReference type="EMBL" id="SNYA01000001">
    <property type="protein sequence ID" value="TDP95373.1"/>
    <property type="molecule type" value="Genomic_DNA"/>
</dbReference>
<dbReference type="RefSeq" id="WP_133615375.1">
    <property type="nucleotide sequence ID" value="NZ_SNYA01000001.1"/>
</dbReference>
<dbReference type="Proteomes" id="UP000295601">
    <property type="component" value="Unassembled WGS sequence"/>
</dbReference>
<name>A0A4R6S7J0_9MICO</name>
<protein>
    <submittedName>
        <fullName evidence="1">Uncharacterized protein</fullName>
    </submittedName>
</protein>
<keyword evidence="2" id="KW-1185">Reference proteome</keyword>
<reference evidence="1 2" key="1">
    <citation type="submission" date="2019-03" db="EMBL/GenBank/DDBJ databases">
        <title>Genomic analyses of the natural microbiome of Caenorhabditis elegans.</title>
        <authorList>
            <person name="Samuel B."/>
        </authorList>
    </citation>
    <scope>NUCLEOTIDE SEQUENCE [LARGE SCALE GENOMIC DNA]</scope>
    <source>
        <strain evidence="1 2">JUb18</strain>
    </source>
</reference>
<accession>A0A4R6S7J0</accession>
<gene>
    <name evidence="1" type="ORF">EDF62_0056</name>
</gene>
<organism evidence="1 2">
    <name type="scientific">Leucobacter luti</name>
    <dbReference type="NCBI Taxonomy" id="340320"/>
    <lineage>
        <taxon>Bacteria</taxon>
        <taxon>Bacillati</taxon>
        <taxon>Actinomycetota</taxon>
        <taxon>Actinomycetes</taxon>
        <taxon>Micrococcales</taxon>
        <taxon>Microbacteriaceae</taxon>
        <taxon>Leucobacter</taxon>
    </lineage>
</organism>
<proteinExistence type="predicted"/>
<evidence type="ECO:0000313" key="2">
    <source>
        <dbReference type="Proteomes" id="UP000295601"/>
    </source>
</evidence>
<comment type="caution">
    <text evidence="1">The sequence shown here is derived from an EMBL/GenBank/DDBJ whole genome shotgun (WGS) entry which is preliminary data.</text>
</comment>
<sequence length="72" mass="8016">MWTTNASAAAELGHSIHDNRLTRKSVANHMGVTESWLSRRLSRRLSTVVPMQIDDYVAIQTAVQELSASLVH</sequence>